<dbReference type="OrthoDB" id="6144348at2759"/>
<feature type="domain" description="Ig-like" evidence="3">
    <location>
        <begin position="10"/>
        <end position="113"/>
    </location>
</feature>
<dbReference type="PROSITE" id="PS50835">
    <property type="entry name" value="IG_LIKE"/>
    <property type="match status" value="2"/>
</dbReference>
<dbReference type="SMART" id="SM00214">
    <property type="entry name" value="VWC"/>
    <property type="match status" value="4"/>
</dbReference>
<reference evidence="4" key="1">
    <citation type="journal article" date="2019" name="bioRxiv">
        <title>The Genome of the Zebra Mussel, Dreissena polymorpha: A Resource for Invasive Species Research.</title>
        <authorList>
            <person name="McCartney M.A."/>
            <person name="Auch B."/>
            <person name="Kono T."/>
            <person name="Mallez S."/>
            <person name="Zhang Y."/>
            <person name="Obille A."/>
            <person name="Becker A."/>
            <person name="Abrahante J.E."/>
            <person name="Garbe J."/>
            <person name="Badalamenti J.P."/>
            <person name="Herman A."/>
            <person name="Mangelson H."/>
            <person name="Liachko I."/>
            <person name="Sullivan S."/>
            <person name="Sone E.D."/>
            <person name="Koren S."/>
            <person name="Silverstein K.A.T."/>
            <person name="Beckman K.B."/>
            <person name="Gohl D.M."/>
        </authorList>
    </citation>
    <scope>NUCLEOTIDE SEQUENCE</scope>
    <source>
        <strain evidence="4">Duluth1</strain>
        <tissue evidence="4">Whole animal</tissue>
    </source>
</reference>
<evidence type="ECO:0000313" key="4">
    <source>
        <dbReference type="EMBL" id="KAH3695767.1"/>
    </source>
</evidence>
<dbReference type="InterPro" id="IPR042378">
    <property type="entry name" value="IDD"/>
</dbReference>
<dbReference type="Pfam" id="PF23334">
    <property type="entry name" value="VWC2L_2nd"/>
    <property type="match status" value="1"/>
</dbReference>
<dbReference type="SMART" id="SM00408">
    <property type="entry name" value="IGc2"/>
    <property type="match status" value="2"/>
</dbReference>
<dbReference type="PROSITE" id="PS50184">
    <property type="entry name" value="VWFC_2"/>
    <property type="match status" value="2"/>
</dbReference>
<dbReference type="SMART" id="SM00409">
    <property type="entry name" value="IG"/>
    <property type="match status" value="2"/>
</dbReference>
<sequence length="741" mass="80991">MALAIKAWTPLVCVFFVLRGAICKVEIEPSSQIVVAGSTVVFSCESDAPGTHSWLRQGKALVPAVDGIQARQVSADESVLVIARADARRHKGAFSCVVQYGNGKREEKRTKLDFVNPNRLPSGFPLVRPQMGNSGLSGVPQEGPATVELRCALETPEEGVDWRWIKTGSDNVTTVLDDDSERIDEDDGILRISPAETGDSGTYVCVADNSRGNAYGPSATINIQIEKPQQCKLDGETYQIGETRQSAGDPCMTCMCLEGAVLRCRSVGCRPQRCPEGQEFHPSNVTCCDGECRPKVIPKPTISRQEEGCRAENGSLIPYGVTLPSADPCVSCTCFRTSGLQCRAVGCVPKRCPLGQVFRKLEGKCCDGDCVPEGLCKDKDGRFTVREGDIFQPDGKRPCEACVCRGGVAERCTEAVCDEPPCARYRRLPETCCGYECLDDDKTDDNDDIGRVKTVDVDDLDDLCVGFGGQKVREGDNYQPGADPCLTCICEDGRAAFCRSIACAPSNMQCQNQTRVPGKCCQYECLDTLMSEEIAIVLGVLYVRQVGPGAILVQWKVPEGSEGLIERGSNMTVYVTVMDGRNSYTKALAAGQVRSYMYHVRDYELGKRMLVTVNGTLGRAPDVKMMVTRAAEVSLDNKVRTTLNLNDALGHVFESRGSDPWGGYSIPRGFKPVARSSKVKNMLNPDSFHRVETSVYDEEPCPHKACGLVRFFLYTLDGEVTNVVSLLFENDQDFEWAEAHL</sequence>
<dbReference type="InterPro" id="IPR003599">
    <property type="entry name" value="Ig_sub"/>
</dbReference>
<feature type="domain" description="Ig-like" evidence="3">
    <location>
        <begin position="125"/>
        <end position="222"/>
    </location>
</feature>
<dbReference type="Gene3D" id="2.60.40.10">
    <property type="entry name" value="Immunoglobulins"/>
    <property type="match status" value="2"/>
</dbReference>
<name>A0A9D4BI20_DREPO</name>
<dbReference type="InterPro" id="IPR007110">
    <property type="entry name" value="Ig-like_dom"/>
</dbReference>
<dbReference type="Proteomes" id="UP000828390">
    <property type="component" value="Unassembled WGS sequence"/>
</dbReference>
<dbReference type="EMBL" id="JAIWYP010000016">
    <property type="protein sequence ID" value="KAH3695767.1"/>
    <property type="molecule type" value="Genomic_DNA"/>
</dbReference>
<reference evidence="4" key="2">
    <citation type="submission" date="2020-11" db="EMBL/GenBank/DDBJ databases">
        <authorList>
            <person name="McCartney M.A."/>
            <person name="Auch B."/>
            <person name="Kono T."/>
            <person name="Mallez S."/>
            <person name="Becker A."/>
            <person name="Gohl D.M."/>
            <person name="Silverstein K.A.T."/>
            <person name="Koren S."/>
            <person name="Bechman K.B."/>
            <person name="Herman A."/>
            <person name="Abrahante J.E."/>
            <person name="Garbe J."/>
        </authorList>
    </citation>
    <scope>NUCLEOTIDE SEQUENCE</scope>
    <source>
        <strain evidence="4">Duluth1</strain>
        <tissue evidence="4">Whole animal</tissue>
    </source>
</reference>
<comment type="caution">
    <text evidence="4">The sequence shown here is derived from an EMBL/GenBank/DDBJ whole genome shotgun (WGS) entry which is preliminary data.</text>
</comment>
<feature type="signal peptide" evidence="1">
    <location>
        <begin position="1"/>
        <end position="23"/>
    </location>
</feature>
<accession>A0A9D4BI20</accession>
<evidence type="ECO:0000259" key="3">
    <source>
        <dbReference type="PROSITE" id="PS50835"/>
    </source>
</evidence>
<evidence type="ECO:0000256" key="1">
    <source>
        <dbReference type="SAM" id="SignalP"/>
    </source>
</evidence>
<dbReference type="InterPro" id="IPR003598">
    <property type="entry name" value="Ig_sub2"/>
</dbReference>
<proteinExistence type="predicted"/>
<dbReference type="Pfam" id="PF00047">
    <property type="entry name" value="ig"/>
    <property type="match status" value="1"/>
</dbReference>
<dbReference type="SUPFAM" id="SSF48726">
    <property type="entry name" value="Immunoglobulin"/>
    <property type="match status" value="2"/>
</dbReference>
<organism evidence="4 5">
    <name type="scientific">Dreissena polymorpha</name>
    <name type="common">Zebra mussel</name>
    <name type="synonym">Mytilus polymorpha</name>
    <dbReference type="NCBI Taxonomy" id="45954"/>
    <lineage>
        <taxon>Eukaryota</taxon>
        <taxon>Metazoa</taxon>
        <taxon>Spiralia</taxon>
        <taxon>Lophotrochozoa</taxon>
        <taxon>Mollusca</taxon>
        <taxon>Bivalvia</taxon>
        <taxon>Autobranchia</taxon>
        <taxon>Heteroconchia</taxon>
        <taxon>Euheterodonta</taxon>
        <taxon>Imparidentia</taxon>
        <taxon>Neoheterodontei</taxon>
        <taxon>Myida</taxon>
        <taxon>Dreissenoidea</taxon>
        <taxon>Dreissenidae</taxon>
        <taxon>Dreissena</taxon>
    </lineage>
</organism>
<evidence type="ECO:0000259" key="2">
    <source>
        <dbReference type="PROSITE" id="PS50184"/>
    </source>
</evidence>
<dbReference type="InterPro" id="IPR013783">
    <property type="entry name" value="Ig-like_fold"/>
</dbReference>
<protein>
    <submittedName>
        <fullName evidence="4">Uncharacterized protein</fullName>
    </submittedName>
</protein>
<feature type="domain" description="VWFC" evidence="2">
    <location>
        <begin position="229"/>
        <end position="293"/>
    </location>
</feature>
<dbReference type="PANTHER" id="PTHR15256:SF6">
    <property type="entry name" value="INTEGRAL MEMBRANE PROTEIN DGCR2_IDD"/>
    <property type="match status" value="1"/>
</dbReference>
<dbReference type="InterPro" id="IPR036179">
    <property type="entry name" value="Ig-like_dom_sf"/>
</dbReference>
<gene>
    <name evidence="4" type="ORF">DPMN_083226</name>
</gene>
<dbReference type="PANTHER" id="PTHR15256">
    <property type="entry name" value="INTEGRAL MEMBRANE PROTEIN DGCR2/IDD"/>
    <property type="match status" value="1"/>
</dbReference>
<dbReference type="InterPro" id="IPR013151">
    <property type="entry name" value="Immunoglobulin_dom"/>
</dbReference>
<dbReference type="PROSITE" id="PS01208">
    <property type="entry name" value="VWFC_1"/>
    <property type="match status" value="4"/>
</dbReference>
<keyword evidence="1" id="KW-0732">Signal</keyword>
<evidence type="ECO:0000313" key="5">
    <source>
        <dbReference type="Proteomes" id="UP000828390"/>
    </source>
</evidence>
<dbReference type="AlphaFoldDB" id="A0A9D4BI20"/>
<feature type="chain" id="PRO_5038825359" evidence="1">
    <location>
        <begin position="24"/>
        <end position="741"/>
    </location>
</feature>
<dbReference type="SUPFAM" id="SSF57603">
    <property type="entry name" value="FnI-like domain"/>
    <property type="match status" value="2"/>
</dbReference>
<keyword evidence="5" id="KW-1185">Reference proteome</keyword>
<feature type="domain" description="VWFC" evidence="2">
    <location>
        <begin position="462"/>
        <end position="526"/>
    </location>
</feature>
<dbReference type="InterPro" id="IPR001007">
    <property type="entry name" value="VWF_dom"/>
</dbReference>
<dbReference type="GO" id="GO:0016020">
    <property type="term" value="C:membrane"/>
    <property type="evidence" value="ECO:0007669"/>
    <property type="project" value="TreeGrafter"/>
</dbReference>